<gene>
    <name evidence="2" type="ORF">RRF57_002820</name>
</gene>
<dbReference type="AlphaFoldDB" id="A0AAN7U6W3"/>
<evidence type="ECO:0000313" key="3">
    <source>
        <dbReference type="Proteomes" id="UP001305414"/>
    </source>
</evidence>
<keyword evidence="3" id="KW-1185">Reference proteome</keyword>
<dbReference type="InterPro" id="IPR052895">
    <property type="entry name" value="HetReg/Transcr_Mod"/>
</dbReference>
<evidence type="ECO:0000313" key="2">
    <source>
        <dbReference type="EMBL" id="KAK5627105.1"/>
    </source>
</evidence>
<sequence>MAFSTARRTDRIYSFDSEQKVSDTEINDNRELLYHQSGQLTSGKTIRMIRLLPLSNGEELCCEIVKRDLDKALGDYEAISYTWGDLKEQAVMRLDGRPMRVSRKVSDVLRTLRHAWRPRISWLDSLCINQADTKEKSHRSPR</sequence>
<proteinExistence type="predicted"/>
<protein>
    <recommendedName>
        <fullName evidence="1">Heterokaryon incompatibility domain-containing protein</fullName>
    </recommendedName>
</protein>
<reference evidence="2 3" key="1">
    <citation type="submission" date="2023-10" db="EMBL/GenBank/DDBJ databases">
        <title>Draft genome sequence of Xylaria bambusicola isolate GMP-LS, the root and basal stem rot pathogen of sugarcane in Indonesia.</title>
        <authorList>
            <person name="Selvaraj P."/>
            <person name="Muralishankar V."/>
            <person name="Muruganantham S."/>
            <person name="Sp S."/>
            <person name="Haryani S."/>
            <person name="Lau K.J.X."/>
            <person name="Naqvi N.I."/>
        </authorList>
    </citation>
    <scope>NUCLEOTIDE SEQUENCE [LARGE SCALE GENOMIC DNA]</scope>
    <source>
        <strain evidence="2">GMP-LS</strain>
    </source>
</reference>
<dbReference type="EMBL" id="JAWHQM010000005">
    <property type="protein sequence ID" value="KAK5627105.1"/>
    <property type="molecule type" value="Genomic_DNA"/>
</dbReference>
<evidence type="ECO:0000259" key="1">
    <source>
        <dbReference type="Pfam" id="PF06985"/>
    </source>
</evidence>
<dbReference type="Proteomes" id="UP001305414">
    <property type="component" value="Unassembled WGS sequence"/>
</dbReference>
<accession>A0AAN7U6W3</accession>
<dbReference type="PANTHER" id="PTHR24148:SF64">
    <property type="entry name" value="HETEROKARYON INCOMPATIBILITY DOMAIN-CONTAINING PROTEIN"/>
    <property type="match status" value="1"/>
</dbReference>
<dbReference type="PANTHER" id="PTHR24148">
    <property type="entry name" value="ANKYRIN REPEAT DOMAIN-CONTAINING PROTEIN 39 HOMOLOG-RELATED"/>
    <property type="match status" value="1"/>
</dbReference>
<dbReference type="InterPro" id="IPR010730">
    <property type="entry name" value="HET"/>
</dbReference>
<comment type="caution">
    <text evidence="2">The sequence shown here is derived from an EMBL/GenBank/DDBJ whole genome shotgun (WGS) entry which is preliminary data.</text>
</comment>
<name>A0AAN7U6W3_9PEZI</name>
<organism evidence="2 3">
    <name type="scientific">Xylaria bambusicola</name>
    <dbReference type="NCBI Taxonomy" id="326684"/>
    <lineage>
        <taxon>Eukaryota</taxon>
        <taxon>Fungi</taxon>
        <taxon>Dikarya</taxon>
        <taxon>Ascomycota</taxon>
        <taxon>Pezizomycotina</taxon>
        <taxon>Sordariomycetes</taxon>
        <taxon>Xylariomycetidae</taxon>
        <taxon>Xylariales</taxon>
        <taxon>Xylariaceae</taxon>
        <taxon>Xylaria</taxon>
    </lineage>
</organism>
<feature type="domain" description="Heterokaryon incompatibility" evidence="1">
    <location>
        <begin position="76"/>
        <end position="140"/>
    </location>
</feature>
<dbReference type="Pfam" id="PF06985">
    <property type="entry name" value="HET"/>
    <property type="match status" value="1"/>
</dbReference>